<keyword evidence="2" id="KW-1133">Transmembrane helix</keyword>
<accession>A0A8J3UTY5</accession>
<evidence type="ECO:0000256" key="1">
    <source>
        <dbReference type="SAM" id="MobiDB-lite"/>
    </source>
</evidence>
<reference evidence="3" key="1">
    <citation type="submission" date="2021-01" db="EMBL/GenBank/DDBJ databases">
        <title>Whole genome shotgun sequence of Planotetraspora thailandica NBRC 104271.</title>
        <authorList>
            <person name="Komaki H."/>
            <person name="Tamura T."/>
        </authorList>
    </citation>
    <scope>NUCLEOTIDE SEQUENCE</scope>
    <source>
        <strain evidence="3">NBRC 104271</strain>
    </source>
</reference>
<protein>
    <recommendedName>
        <fullName evidence="5">SHOCT domain-containing protein</fullName>
    </recommendedName>
</protein>
<keyword evidence="4" id="KW-1185">Reference proteome</keyword>
<feature type="region of interest" description="Disordered" evidence="1">
    <location>
        <begin position="72"/>
        <end position="127"/>
    </location>
</feature>
<evidence type="ECO:0000256" key="2">
    <source>
        <dbReference type="SAM" id="Phobius"/>
    </source>
</evidence>
<dbReference type="RefSeq" id="WP_203942289.1">
    <property type="nucleotide sequence ID" value="NZ_BOOR01000004.1"/>
</dbReference>
<organism evidence="3 4">
    <name type="scientific">Planotetraspora thailandica</name>
    <dbReference type="NCBI Taxonomy" id="487172"/>
    <lineage>
        <taxon>Bacteria</taxon>
        <taxon>Bacillati</taxon>
        <taxon>Actinomycetota</taxon>
        <taxon>Actinomycetes</taxon>
        <taxon>Streptosporangiales</taxon>
        <taxon>Streptosporangiaceae</taxon>
        <taxon>Planotetraspora</taxon>
    </lineage>
</organism>
<sequence length="127" mass="14016">MHLCEFASSEGVILLAVVSWVAFFGVLGAMLWSKVRARRSRTPQEVLFRRFAAGEIDDDEFRRHMEALRAEPQVSGRVDSRPDPLVGEFGEPALDDVQSADQSREASAPQLASRRSPSSDAEPGSAW</sequence>
<keyword evidence="2" id="KW-0812">Transmembrane</keyword>
<keyword evidence="2" id="KW-0472">Membrane</keyword>
<proteinExistence type="predicted"/>
<dbReference type="AlphaFoldDB" id="A0A8J3UTY5"/>
<dbReference type="Proteomes" id="UP000605992">
    <property type="component" value="Unassembled WGS sequence"/>
</dbReference>
<evidence type="ECO:0008006" key="5">
    <source>
        <dbReference type="Google" id="ProtNLM"/>
    </source>
</evidence>
<evidence type="ECO:0000313" key="4">
    <source>
        <dbReference type="Proteomes" id="UP000605992"/>
    </source>
</evidence>
<evidence type="ECO:0000313" key="3">
    <source>
        <dbReference type="EMBL" id="GII51973.1"/>
    </source>
</evidence>
<comment type="caution">
    <text evidence="3">The sequence shown here is derived from an EMBL/GenBank/DDBJ whole genome shotgun (WGS) entry which is preliminary data.</text>
</comment>
<dbReference type="EMBL" id="BOOR01000004">
    <property type="protein sequence ID" value="GII51973.1"/>
    <property type="molecule type" value="Genomic_DNA"/>
</dbReference>
<feature type="transmembrane region" description="Helical" evidence="2">
    <location>
        <begin position="12"/>
        <end position="32"/>
    </location>
</feature>
<gene>
    <name evidence="3" type="ORF">Pth03_03620</name>
</gene>
<name>A0A8J3UTY5_9ACTN</name>